<dbReference type="Gene3D" id="3.40.920.10">
    <property type="entry name" value="Pyruvate-ferredoxin oxidoreductase, PFOR, domain III"/>
    <property type="match status" value="1"/>
</dbReference>
<reference evidence="4 5" key="1">
    <citation type="submission" date="2019-05" db="EMBL/GenBank/DDBJ databases">
        <title>Nakamurella sp. N5BH11, whole genome shotgun sequence.</title>
        <authorList>
            <person name="Tuo L."/>
        </authorList>
    </citation>
    <scope>NUCLEOTIDE SEQUENCE [LARGE SCALE GENOMIC DNA]</scope>
    <source>
        <strain evidence="4 5">N5BH11</strain>
    </source>
</reference>
<dbReference type="EMBL" id="SZZH01000005">
    <property type="protein sequence ID" value="TKV57394.1"/>
    <property type="molecule type" value="Genomic_DNA"/>
</dbReference>
<dbReference type="Pfam" id="PF01558">
    <property type="entry name" value="POR"/>
    <property type="match status" value="1"/>
</dbReference>
<dbReference type="NCBIfam" id="NF006179">
    <property type="entry name" value="PRK08312.1"/>
    <property type="match status" value="1"/>
</dbReference>
<protein>
    <submittedName>
        <fullName evidence="4">Indolepyruvate oxidoreductase subunit beta family protein</fullName>
    </submittedName>
</protein>
<evidence type="ECO:0000256" key="1">
    <source>
        <dbReference type="ARBA" id="ARBA00023002"/>
    </source>
</evidence>
<dbReference type="OrthoDB" id="1490270at2"/>
<evidence type="ECO:0000259" key="3">
    <source>
        <dbReference type="Pfam" id="PF20169"/>
    </source>
</evidence>
<keyword evidence="4" id="KW-0670">Pyruvate</keyword>
<dbReference type="Pfam" id="PF20169">
    <property type="entry name" value="DUF6537"/>
    <property type="match status" value="1"/>
</dbReference>
<sequence length="550" mass="58795">MSSSWSSGRRPITIAILAMGGEGGGVLADWIVAVGQKAGWYAQNTSVAGVAQRTGATVYYVELYPPSLAPAGESARQQPVLSLFPTPGEVDVVIASELMEAGRAVQRGFATPDRTTLIASTNRVYSMDERLALGDGRADSAALLSAAEAGAKRLVSADFMALATTAGSVISASLFGALAGSAALPFPRPEFEAAIRASGKGVDASLRAFAAGYDAATAPPPAPASRGNGPVALTLQPRRPVDPVEAAAQAEERRRRQIAATDPGSLVGPGLQAHARRVADHFPVPARDMLLHGCVRTAVYQDIDYTDRYLQRVSRLAAIELDPAGEARLTVEAARHVALWMTYQDTIHVAHQKIRSKRIAGVRDEAGAKKGQIVDVREYLHPQVEEITDTLPTAMGRRLSRSKMFRRIVTRATRNGIVVNTTGTIGFSMLWVMARFRPMRPRSYRFAREQEALDTWIDRAVRVGRDDPELAREVIECQRVLKGYGATHEHGRESFALLMAAVDTLASGPGRARAAAEIQRLREAALADEDGTALRAALAQVAPGALAAVA</sequence>
<organism evidence="4 5">
    <name type="scientific">Nakamurella flava</name>
    <dbReference type="NCBI Taxonomy" id="2576308"/>
    <lineage>
        <taxon>Bacteria</taxon>
        <taxon>Bacillati</taxon>
        <taxon>Actinomycetota</taxon>
        <taxon>Actinomycetes</taxon>
        <taxon>Nakamurellales</taxon>
        <taxon>Nakamurellaceae</taxon>
        <taxon>Nakamurella</taxon>
    </lineage>
</organism>
<accession>A0A4U6QBG9</accession>
<evidence type="ECO:0000313" key="5">
    <source>
        <dbReference type="Proteomes" id="UP000306985"/>
    </source>
</evidence>
<dbReference type="GO" id="GO:0016903">
    <property type="term" value="F:oxidoreductase activity, acting on the aldehyde or oxo group of donors"/>
    <property type="evidence" value="ECO:0007669"/>
    <property type="project" value="InterPro"/>
</dbReference>
<name>A0A4U6QBG9_9ACTN</name>
<dbReference type="RefSeq" id="WP_137451098.1">
    <property type="nucleotide sequence ID" value="NZ_SZZH01000005.1"/>
</dbReference>
<dbReference type="InterPro" id="IPR046667">
    <property type="entry name" value="DUF6537"/>
</dbReference>
<dbReference type="SUPFAM" id="SSF53323">
    <property type="entry name" value="Pyruvate-ferredoxin oxidoreductase, PFOR, domain III"/>
    <property type="match status" value="1"/>
</dbReference>
<proteinExistence type="predicted"/>
<keyword evidence="5" id="KW-1185">Reference proteome</keyword>
<feature type="domain" description="Pyruvate/ketoisovalerate oxidoreductase catalytic" evidence="2">
    <location>
        <begin position="20"/>
        <end position="214"/>
    </location>
</feature>
<comment type="caution">
    <text evidence="4">The sequence shown here is derived from an EMBL/GenBank/DDBJ whole genome shotgun (WGS) entry which is preliminary data.</text>
</comment>
<dbReference type="AlphaFoldDB" id="A0A4U6QBG9"/>
<dbReference type="Proteomes" id="UP000306985">
    <property type="component" value="Unassembled WGS sequence"/>
</dbReference>
<gene>
    <name evidence="4" type="ORF">FDO65_17890</name>
</gene>
<keyword evidence="1" id="KW-0560">Oxidoreductase</keyword>
<evidence type="ECO:0000259" key="2">
    <source>
        <dbReference type="Pfam" id="PF01558"/>
    </source>
</evidence>
<feature type="domain" description="DUF6537" evidence="3">
    <location>
        <begin position="287"/>
        <end position="499"/>
    </location>
</feature>
<dbReference type="InterPro" id="IPR019752">
    <property type="entry name" value="Pyrv/ketoisovalerate_OxRed_cat"/>
</dbReference>
<evidence type="ECO:0000313" key="4">
    <source>
        <dbReference type="EMBL" id="TKV57394.1"/>
    </source>
</evidence>
<dbReference type="InterPro" id="IPR002869">
    <property type="entry name" value="Pyrv_flavodox_OxRed_cen"/>
</dbReference>